<evidence type="ECO:0000259" key="2">
    <source>
        <dbReference type="PROSITE" id="PS50026"/>
    </source>
</evidence>
<dbReference type="EMBL" id="CAJOBC010092817">
    <property type="protein sequence ID" value="CAF4412136.1"/>
    <property type="molecule type" value="Genomic_DNA"/>
</dbReference>
<evidence type="ECO:0000256" key="1">
    <source>
        <dbReference type="PROSITE-ProRule" id="PRU00076"/>
    </source>
</evidence>
<dbReference type="Pfam" id="PF00008">
    <property type="entry name" value="EGF"/>
    <property type="match status" value="1"/>
</dbReference>
<keyword evidence="5" id="KW-1185">Reference proteome</keyword>
<dbReference type="InterPro" id="IPR000742">
    <property type="entry name" value="EGF"/>
</dbReference>
<gene>
    <name evidence="3" type="ORF">GPM918_LOCUS39211</name>
    <name evidence="4" type="ORF">SRO942_LOCUS40069</name>
</gene>
<reference evidence="3" key="1">
    <citation type="submission" date="2021-02" db="EMBL/GenBank/DDBJ databases">
        <authorList>
            <person name="Nowell W R."/>
        </authorList>
    </citation>
    <scope>NUCLEOTIDE SEQUENCE</scope>
</reference>
<sequence>MNALNKHICQKVRCNHGFCVPYANSMNCKCSDGWIGELCNEVDKLYEQKTKMCSKNSIYINRQRSKSSLPICICPLNMIGSFCNVKFNACSENPCHNNATCLPLTDISTHKDSDKQYACICQEGYTSDSSCEEKSRRINIMFDYDNVSISTSNIDKMPAVVIHFVPATTGPLGSLHEYNKRELYQNINYKQMLTVFYESTAFDVVYLQMFPDRISNPYGLYYLIVLLNATNRQWINDLILNTTVVQQNYCPNVQEILNSTVMKFSRLRRIKYYQKPCRENIDLVCFYDEQYFCLCDQTHDSECFYFDHNIQKCAYCENDGICINDNEKNPLNYVCICP</sequence>
<organism evidence="3 5">
    <name type="scientific">Didymodactylos carnosus</name>
    <dbReference type="NCBI Taxonomy" id="1234261"/>
    <lineage>
        <taxon>Eukaryota</taxon>
        <taxon>Metazoa</taxon>
        <taxon>Spiralia</taxon>
        <taxon>Gnathifera</taxon>
        <taxon>Rotifera</taxon>
        <taxon>Eurotatoria</taxon>
        <taxon>Bdelloidea</taxon>
        <taxon>Philodinida</taxon>
        <taxon>Philodinidae</taxon>
        <taxon>Didymodactylos</taxon>
    </lineage>
</organism>
<evidence type="ECO:0000313" key="5">
    <source>
        <dbReference type="Proteomes" id="UP000663829"/>
    </source>
</evidence>
<dbReference type="PROSITE" id="PS00022">
    <property type="entry name" value="EGF_1"/>
    <property type="match status" value="1"/>
</dbReference>
<feature type="domain" description="EGF-like" evidence="2">
    <location>
        <begin position="86"/>
        <end position="132"/>
    </location>
</feature>
<feature type="disulfide bond" evidence="1">
    <location>
        <begin position="30"/>
        <end position="39"/>
    </location>
</feature>
<dbReference type="InterPro" id="IPR051830">
    <property type="entry name" value="NOTCH_homolog"/>
</dbReference>
<dbReference type="PROSITE" id="PS01186">
    <property type="entry name" value="EGF_2"/>
    <property type="match status" value="2"/>
</dbReference>
<feature type="non-terminal residue" evidence="3">
    <location>
        <position position="338"/>
    </location>
</feature>
<feature type="domain" description="EGF-like" evidence="2">
    <location>
        <begin position="5"/>
        <end position="40"/>
    </location>
</feature>
<dbReference type="SMART" id="SM00181">
    <property type="entry name" value="EGF"/>
    <property type="match status" value="2"/>
</dbReference>
<dbReference type="PANTHER" id="PTHR24033">
    <property type="entry name" value="EGF-LIKE DOMAIN-CONTAINING PROTEIN"/>
    <property type="match status" value="1"/>
</dbReference>
<keyword evidence="1" id="KW-0245">EGF-like domain</keyword>
<comment type="caution">
    <text evidence="3">The sequence shown here is derived from an EMBL/GenBank/DDBJ whole genome shotgun (WGS) entry which is preliminary data.</text>
</comment>
<dbReference type="Proteomes" id="UP000681722">
    <property type="component" value="Unassembled WGS sequence"/>
</dbReference>
<dbReference type="PROSITE" id="PS50026">
    <property type="entry name" value="EGF_3"/>
    <property type="match status" value="2"/>
</dbReference>
<evidence type="ECO:0000313" key="4">
    <source>
        <dbReference type="EMBL" id="CAF4412136.1"/>
    </source>
</evidence>
<comment type="caution">
    <text evidence="1">Lacks conserved residue(s) required for the propagation of feature annotation.</text>
</comment>
<dbReference type="EMBL" id="CAJNOQ010027138">
    <property type="protein sequence ID" value="CAF1551134.1"/>
    <property type="molecule type" value="Genomic_DNA"/>
</dbReference>
<dbReference type="Gene3D" id="2.10.25.10">
    <property type="entry name" value="Laminin"/>
    <property type="match status" value="2"/>
</dbReference>
<dbReference type="SUPFAM" id="SSF57196">
    <property type="entry name" value="EGF/Laminin"/>
    <property type="match status" value="2"/>
</dbReference>
<evidence type="ECO:0000313" key="3">
    <source>
        <dbReference type="EMBL" id="CAF1551134.1"/>
    </source>
</evidence>
<protein>
    <recommendedName>
        <fullName evidence="2">EGF-like domain-containing protein</fullName>
    </recommendedName>
</protein>
<accession>A0A815WMT7</accession>
<dbReference type="AlphaFoldDB" id="A0A815WMT7"/>
<dbReference type="PANTHER" id="PTHR24033:SF151">
    <property type="entry name" value="NOTCH 2"/>
    <property type="match status" value="1"/>
</dbReference>
<name>A0A815WMT7_9BILA</name>
<proteinExistence type="predicted"/>
<dbReference type="Proteomes" id="UP000663829">
    <property type="component" value="Unassembled WGS sequence"/>
</dbReference>
<keyword evidence="1" id="KW-1015">Disulfide bond</keyword>
<feature type="disulfide bond" evidence="1">
    <location>
        <begin position="9"/>
        <end position="19"/>
    </location>
</feature>